<protein>
    <recommendedName>
        <fullName evidence="4">DUF2530 domain-containing protein</fullName>
    </recommendedName>
</protein>
<keyword evidence="1" id="KW-1133">Transmembrane helix</keyword>
<dbReference type="AlphaFoldDB" id="A0A2X0IZL2"/>
<evidence type="ECO:0000313" key="2">
    <source>
        <dbReference type="EMBL" id="RAG83366.1"/>
    </source>
</evidence>
<evidence type="ECO:0000313" key="3">
    <source>
        <dbReference type="Proteomes" id="UP000248889"/>
    </source>
</evidence>
<name>A0A2X0IZL2_9ACTN</name>
<organism evidence="2 3">
    <name type="scientific">Streptacidiphilus pinicola</name>
    <dbReference type="NCBI Taxonomy" id="2219663"/>
    <lineage>
        <taxon>Bacteria</taxon>
        <taxon>Bacillati</taxon>
        <taxon>Actinomycetota</taxon>
        <taxon>Actinomycetes</taxon>
        <taxon>Kitasatosporales</taxon>
        <taxon>Streptomycetaceae</taxon>
        <taxon>Streptacidiphilus</taxon>
    </lineage>
</organism>
<evidence type="ECO:0008006" key="4">
    <source>
        <dbReference type="Google" id="ProtNLM"/>
    </source>
</evidence>
<comment type="caution">
    <text evidence="2">The sequence shown here is derived from an EMBL/GenBank/DDBJ whole genome shotgun (WGS) entry which is preliminary data.</text>
</comment>
<feature type="transmembrane region" description="Helical" evidence="1">
    <location>
        <begin position="49"/>
        <end position="71"/>
    </location>
</feature>
<keyword evidence="1" id="KW-0472">Membrane</keyword>
<keyword evidence="1" id="KW-0812">Transmembrane</keyword>
<feature type="transmembrane region" description="Helical" evidence="1">
    <location>
        <begin position="21"/>
        <end position="43"/>
    </location>
</feature>
<proteinExistence type="predicted"/>
<evidence type="ECO:0000256" key="1">
    <source>
        <dbReference type="SAM" id="Phobius"/>
    </source>
</evidence>
<dbReference type="Proteomes" id="UP000248889">
    <property type="component" value="Unassembled WGS sequence"/>
</dbReference>
<reference evidence="2 3" key="1">
    <citation type="submission" date="2018-06" db="EMBL/GenBank/DDBJ databases">
        <title>Streptacidiphilus pinicola sp. nov., isolated from pine grove soil.</title>
        <authorList>
            <person name="Roh S.G."/>
            <person name="Park S."/>
            <person name="Kim M.-K."/>
            <person name="Yun B.-R."/>
            <person name="Park J."/>
            <person name="Kim M.J."/>
            <person name="Kim Y.S."/>
            <person name="Kim S.B."/>
        </authorList>
    </citation>
    <scope>NUCLEOTIDE SEQUENCE [LARGE SCALE GENOMIC DNA]</scope>
    <source>
        <strain evidence="2 3">MMS16-CNU450</strain>
    </source>
</reference>
<keyword evidence="3" id="KW-1185">Reference proteome</keyword>
<gene>
    <name evidence="2" type="ORF">DN069_22900</name>
</gene>
<dbReference type="EMBL" id="QKYN01000089">
    <property type="protein sequence ID" value="RAG83366.1"/>
    <property type="molecule type" value="Genomic_DNA"/>
</dbReference>
<sequence length="80" mass="8756">MNRDEPTHTQGQLPVPVPRSPVTHVPIGVAGLLLTGASLWMVVRQPARFPLMLMPLGLGAFAAGACVRSWCDRRGLRRDR</sequence>
<accession>A0A2X0IZL2</accession>